<dbReference type="Proteomes" id="UP000585474">
    <property type="component" value="Unassembled WGS sequence"/>
</dbReference>
<gene>
    <name evidence="2" type="ORF">Acr_00g0093350</name>
</gene>
<evidence type="ECO:0000313" key="2">
    <source>
        <dbReference type="EMBL" id="GFS44981.1"/>
    </source>
</evidence>
<evidence type="ECO:0000313" key="3">
    <source>
        <dbReference type="Proteomes" id="UP000585474"/>
    </source>
</evidence>
<organism evidence="2 3">
    <name type="scientific">Actinidia rufa</name>
    <dbReference type="NCBI Taxonomy" id="165716"/>
    <lineage>
        <taxon>Eukaryota</taxon>
        <taxon>Viridiplantae</taxon>
        <taxon>Streptophyta</taxon>
        <taxon>Embryophyta</taxon>
        <taxon>Tracheophyta</taxon>
        <taxon>Spermatophyta</taxon>
        <taxon>Magnoliopsida</taxon>
        <taxon>eudicotyledons</taxon>
        <taxon>Gunneridae</taxon>
        <taxon>Pentapetalae</taxon>
        <taxon>asterids</taxon>
        <taxon>Ericales</taxon>
        <taxon>Actinidiaceae</taxon>
        <taxon>Actinidia</taxon>
    </lineage>
</organism>
<evidence type="ECO:0000256" key="1">
    <source>
        <dbReference type="SAM" id="MobiDB-lite"/>
    </source>
</evidence>
<name>A0A7J0DY29_9ERIC</name>
<feature type="compositionally biased region" description="Acidic residues" evidence="1">
    <location>
        <begin position="37"/>
        <end position="55"/>
    </location>
</feature>
<proteinExistence type="predicted"/>
<sequence length="215" mass="24462">MKPVHPITNHRNEDIIDQTILPQDLESKEDIPKVSEEIIENESRDEECEREEYEIGDSKQKEKGSTEITLNDNFGLLNVGDVHVKEDVNGLEDIPTMSRDHEIPTFKPLAPSPNLPEPLELHVPTLEPSIILMADQLEEGEGKSFHGMSLIGTFVHDHSLFSTYHDPFYPHVLKCYIIEFIKQVAIFYSYACLNSLKIYKLGVWDDGKFPLCGIG</sequence>
<accession>A0A7J0DY29</accession>
<protein>
    <submittedName>
        <fullName evidence="2">Uncharacterized protein</fullName>
    </submittedName>
</protein>
<dbReference type="EMBL" id="BJWL01000442">
    <property type="protein sequence ID" value="GFS44981.1"/>
    <property type="molecule type" value="Genomic_DNA"/>
</dbReference>
<comment type="caution">
    <text evidence="2">The sequence shown here is derived from an EMBL/GenBank/DDBJ whole genome shotgun (WGS) entry which is preliminary data.</text>
</comment>
<feature type="compositionally biased region" description="Basic and acidic residues" evidence="1">
    <location>
        <begin position="25"/>
        <end position="36"/>
    </location>
</feature>
<dbReference type="AlphaFoldDB" id="A0A7J0DY29"/>
<feature type="region of interest" description="Disordered" evidence="1">
    <location>
        <begin position="23"/>
        <end position="64"/>
    </location>
</feature>
<keyword evidence="3" id="KW-1185">Reference proteome</keyword>
<reference evidence="3" key="1">
    <citation type="submission" date="2019-07" db="EMBL/GenBank/DDBJ databases">
        <title>De Novo Assembly of kiwifruit Actinidia rufa.</title>
        <authorList>
            <person name="Sugita-Konishi S."/>
            <person name="Sato K."/>
            <person name="Mori E."/>
            <person name="Abe Y."/>
            <person name="Kisaki G."/>
            <person name="Hamano K."/>
            <person name="Suezawa K."/>
            <person name="Otani M."/>
            <person name="Fukuda T."/>
            <person name="Manabe T."/>
            <person name="Gomi K."/>
            <person name="Tabuchi M."/>
            <person name="Akimitsu K."/>
            <person name="Kataoka I."/>
        </authorList>
    </citation>
    <scope>NUCLEOTIDE SEQUENCE [LARGE SCALE GENOMIC DNA]</scope>
    <source>
        <strain evidence="3">cv. Fuchu</strain>
    </source>
</reference>